<dbReference type="EMBL" id="CP091957">
    <property type="protein sequence ID" value="UOG56591.1"/>
    <property type="molecule type" value="Genomic_DNA"/>
</dbReference>
<evidence type="ECO:0000313" key="2">
    <source>
        <dbReference type="Proteomes" id="UP000829829"/>
    </source>
</evidence>
<dbReference type="InterPro" id="IPR027417">
    <property type="entry name" value="P-loop_NTPase"/>
</dbReference>
<dbReference type="SUPFAM" id="SSF52540">
    <property type="entry name" value="P-loop containing nucleoside triphosphate hydrolases"/>
    <property type="match status" value="1"/>
</dbReference>
<dbReference type="Proteomes" id="UP000829829">
    <property type="component" value="Chromosome 1"/>
</dbReference>
<organism evidence="1 2">
    <name type="scientific">Leptospira noguchii</name>
    <dbReference type="NCBI Taxonomy" id="28182"/>
    <lineage>
        <taxon>Bacteria</taxon>
        <taxon>Pseudomonadati</taxon>
        <taxon>Spirochaetota</taxon>
        <taxon>Spirochaetia</taxon>
        <taxon>Leptospirales</taxon>
        <taxon>Leptospiraceae</taxon>
        <taxon>Leptospira</taxon>
    </lineage>
</organism>
<accession>A0A9Q8RL77</accession>
<evidence type="ECO:0000313" key="1">
    <source>
        <dbReference type="EMBL" id="UOG56591.1"/>
    </source>
</evidence>
<reference evidence="1" key="1">
    <citation type="submission" date="2022-02" db="EMBL/GenBank/DDBJ databases">
        <title>The genetically variable rfb locus in Leptospira is a mobile cassette and a molecular signature of serovar identity.</title>
        <authorList>
            <person name="Nieves C."/>
            <person name="Vincent A.T."/>
            <person name="Zarantonelli L."/>
            <person name="Picardeau M."/>
            <person name="Veyrier F.J."/>
            <person name="Buschiazzo A."/>
        </authorList>
    </citation>
    <scope>NUCLEOTIDE SEQUENCE</scope>
    <source>
        <strain evidence="1">IP1512017</strain>
    </source>
</reference>
<dbReference type="AlphaFoldDB" id="A0A9Q8RL77"/>
<gene>
    <name evidence="1" type="ORF">MAL03_17690</name>
</gene>
<proteinExistence type="predicted"/>
<dbReference type="RefSeq" id="WP_061250993.1">
    <property type="nucleotide sequence ID" value="NZ_CP091953.1"/>
</dbReference>
<sequence>MKLKYSKLIMVGPTNSGKTTTSYKYNSEKSRIFHFDREYKNRLSTKLAGRKEFRTIHQSVLDKIIKNESDLCVYEGSHLILPDLFNTIIGTIKSENLAFILFDFPFFDLCIRMKNRSSYQNTKFEKFILLLVSYILFSLNKNILTKKLKEKNIKYIEIKNSSLLPEEVVRLINYQLSIYNV</sequence>
<protein>
    <submittedName>
        <fullName evidence="1">Uncharacterized protein</fullName>
    </submittedName>
</protein>
<name>A0A9Q8RL77_9LEPT</name>
<dbReference type="Gene3D" id="3.40.50.300">
    <property type="entry name" value="P-loop containing nucleotide triphosphate hydrolases"/>
    <property type="match status" value="1"/>
</dbReference>